<feature type="compositionally biased region" description="Polar residues" evidence="7">
    <location>
        <begin position="735"/>
        <end position="744"/>
    </location>
</feature>
<feature type="domain" description="Zn(2)-C6 fungal-type" evidence="8">
    <location>
        <begin position="180"/>
        <end position="213"/>
    </location>
</feature>
<feature type="compositionally biased region" description="Low complexity" evidence="7">
    <location>
        <begin position="931"/>
        <end position="949"/>
    </location>
</feature>
<accession>A0A0D7BGZ3</accession>
<evidence type="ECO:0000256" key="4">
    <source>
        <dbReference type="ARBA" id="ARBA00023125"/>
    </source>
</evidence>
<dbReference type="SMART" id="SM00906">
    <property type="entry name" value="Fungal_trans"/>
    <property type="match status" value="1"/>
</dbReference>
<feature type="compositionally biased region" description="Acidic residues" evidence="7">
    <location>
        <begin position="295"/>
        <end position="318"/>
    </location>
</feature>
<dbReference type="GO" id="GO:0000976">
    <property type="term" value="F:transcription cis-regulatory region binding"/>
    <property type="evidence" value="ECO:0007669"/>
    <property type="project" value="TreeGrafter"/>
</dbReference>
<feature type="region of interest" description="Disordered" evidence="7">
    <location>
        <begin position="90"/>
        <end position="177"/>
    </location>
</feature>
<feature type="region of interest" description="Disordered" evidence="7">
    <location>
        <begin position="1"/>
        <end position="20"/>
    </location>
</feature>
<reference evidence="9 10" key="1">
    <citation type="journal article" date="2015" name="Fungal Genet. Biol.">
        <title>Evolution of novel wood decay mechanisms in Agaricales revealed by the genome sequences of Fistulina hepatica and Cylindrobasidium torrendii.</title>
        <authorList>
            <person name="Floudas D."/>
            <person name="Held B.W."/>
            <person name="Riley R."/>
            <person name="Nagy L.G."/>
            <person name="Koehler G."/>
            <person name="Ransdell A.S."/>
            <person name="Younus H."/>
            <person name="Chow J."/>
            <person name="Chiniquy J."/>
            <person name="Lipzen A."/>
            <person name="Tritt A."/>
            <person name="Sun H."/>
            <person name="Haridas S."/>
            <person name="LaButti K."/>
            <person name="Ohm R.A."/>
            <person name="Kues U."/>
            <person name="Blanchette R.A."/>
            <person name="Grigoriev I.V."/>
            <person name="Minto R.E."/>
            <person name="Hibbett D.S."/>
        </authorList>
    </citation>
    <scope>NUCLEOTIDE SEQUENCE [LARGE SCALE GENOMIC DNA]</scope>
    <source>
        <strain evidence="9 10">FP15055 ss-10</strain>
    </source>
</reference>
<feature type="compositionally biased region" description="Polar residues" evidence="7">
    <location>
        <begin position="277"/>
        <end position="291"/>
    </location>
</feature>
<keyword evidence="2" id="KW-0479">Metal-binding</keyword>
<evidence type="ECO:0000259" key="8">
    <source>
        <dbReference type="PROSITE" id="PS50048"/>
    </source>
</evidence>
<dbReference type="Proteomes" id="UP000054007">
    <property type="component" value="Unassembled WGS sequence"/>
</dbReference>
<dbReference type="CDD" id="cd00067">
    <property type="entry name" value="GAL4"/>
    <property type="match status" value="1"/>
</dbReference>
<evidence type="ECO:0000256" key="5">
    <source>
        <dbReference type="ARBA" id="ARBA00023163"/>
    </source>
</evidence>
<dbReference type="InterPro" id="IPR051089">
    <property type="entry name" value="prtT"/>
</dbReference>
<comment type="subcellular location">
    <subcellularLocation>
        <location evidence="1">Nucleus</location>
    </subcellularLocation>
</comment>
<protein>
    <recommendedName>
        <fullName evidence="8">Zn(2)-C6 fungal-type domain-containing protein</fullName>
    </recommendedName>
</protein>
<gene>
    <name evidence="9" type="ORF">CYLTODRAFT_373583</name>
</gene>
<dbReference type="GO" id="GO:0005634">
    <property type="term" value="C:nucleus"/>
    <property type="evidence" value="ECO:0007669"/>
    <property type="project" value="UniProtKB-SubCell"/>
</dbReference>
<keyword evidence="10" id="KW-1185">Reference proteome</keyword>
<name>A0A0D7BGZ3_9AGAR</name>
<dbReference type="EMBL" id="KN880493">
    <property type="protein sequence ID" value="KIY68921.1"/>
    <property type="molecule type" value="Genomic_DNA"/>
</dbReference>
<feature type="region of interest" description="Disordered" evidence="7">
    <location>
        <begin position="824"/>
        <end position="846"/>
    </location>
</feature>
<feature type="region of interest" description="Disordered" evidence="7">
    <location>
        <begin position="55"/>
        <end position="77"/>
    </location>
</feature>
<feature type="compositionally biased region" description="Polar residues" evidence="7">
    <location>
        <begin position="827"/>
        <end position="839"/>
    </location>
</feature>
<dbReference type="GO" id="GO:0006351">
    <property type="term" value="P:DNA-templated transcription"/>
    <property type="evidence" value="ECO:0007669"/>
    <property type="project" value="InterPro"/>
</dbReference>
<dbReference type="OrthoDB" id="39175at2759"/>
<dbReference type="AlphaFoldDB" id="A0A0D7BGZ3"/>
<dbReference type="SUPFAM" id="SSF57701">
    <property type="entry name" value="Zn2/Cys6 DNA-binding domain"/>
    <property type="match status" value="1"/>
</dbReference>
<feature type="compositionally biased region" description="Gly residues" evidence="7">
    <location>
        <begin position="163"/>
        <end position="172"/>
    </location>
</feature>
<sequence length="968" mass="106996">MMAGHASNQDSNWNHHHSQQEPAMIGPATTFYDPGASANYPAVNEQAYTQWAQSYQSNGGQQQQSHYPQQQHRPQQQWHYEAQYANDGHYYEQTQPPQPGYSLQSQSLPQSSTSPSLPPSQTTQTTNTKAPTKPPPNKRKRAAPAPEPGSDSDDDDNAIMIGGINGNNGSGNGKSRPTGACTHCKKLKMKCDFSPPGADTCKRCKGGGHVCIVEGRKQRTAPNKREYLLAQIRQKDAIIDSLLKQLNNPFLSTPLSIASYKSAVNDASVVQWLNTLQSPKPDSRSDMNTPRDSAPVDDESDEDDESLGEDQDGVDDEGSGTALPESHVPIGLIATLSLTNQGKHAASGSKAPDDLDDENVGVANKTYFMPGPATSLDQRASLIDQHSPPEILVHGLVTPTDVDELFKVFYERVNPFISLLDPAIHTPQTTFTRCPFLFTVICAISSRYHPPKASIYPIAMHFAKHSAANALIDGWKSVELCQAYILMSIYAVPARRWEEDRSWLYTGLAIRIATDLSLHQPTRGATNDREQLNRQRVWQICFNLDRSTATQFGRPTTVREDANIRNSVDWYKRSKNNIEYDVHMCAYTVLLRIVARFHEDILQANGRRIDFRALTLPYDKELDDFYHDWDARFKEVDGDEGAQVRRKLMPFLLGYSRLVIWSFGFQQAYSRGIRDGDELFFKKCLDSAKSVIRIMTDDLIPTGFMRYSPDGHFVFCAFASAFLLKLLRPEFMASSKNSSPTSPNGPKGKAPSHPLLTKADEDEIFGLIAVLIQKLSSNSVAIDERHTPRLYARFLAGLLGKCRREASQEGGMSAALGAPSAPIVQQPHYQSPQNGYSHAQSQEYSNYQYQQQQHQQQQYPVQFGNGGDIAFNFEYPGLGLSESALGVAGGQQPAYAQDGHSPGSDPGVLAALKNPAWWDTMMMPGFTWPESAGSPGSSVGHGSSNGMNGETPPMYGQQHHLGYVNGMA</sequence>
<feature type="region of interest" description="Disordered" evidence="7">
    <location>
        <begin position="735"/>
        <end position="755"/>
    </location>
</feature>
<keyword evidence="5" id="KW-0804">Transcription</keyword>
<dbReference type="InterPro" id="IPR036864">
    <property type="entry name" value="Zn2-C6_fun-type_DNA-bd_sf"/>
</dbReference>
<evidence type="ECO:0000313" key="10">
    <source>
        <dbReference type="Proteomes" id="UP000054007"/>
    </source>
</evidence>
<evidence type="ECO:0000313" key="9">
    <source>
        <dbReference type="EMBL" id="KIY68921.1"/>
    </source>
</evidence>
<keyword evidence="4" id="KW-0238">DNA-binding</keyword>
<feature type="compositionally biased region" description="Polar residues" evidence="7">
    <location>
        <begin position="1"/>
        <end position="12"/>
    </location>
</feature>
<evidence type="ECO:0000256" key="3">
    <source>
        <dbReference type="ARBA" id="ARBA00023015"/>
    </source>
</evidence>
<dbReference type="PROSITE" id="PS50048">
    <property type="entry name" value="ZN2_CY6_FUNGAL_2"/>
    <property type="match status" value="1"/>
</dbReference>
<dbReference type="Gene3D" id="4.10.240.10">
    <property type="entry name" value="Zn(2)-C6 fungal-type DNA-binding domain"/>
    <property type="match status" value="1"/>
</dbReference>
<feature type="compositionally biased region" description="Low complexity" evidence="7">
    <location>
        <begin position="100"/>
        <end position="131"/>
    </location>
</feature>
<dbReference type="Pfam" id="PF04082">
    <property type="entry name" value="Fungal_trans"/>
    <property type="match status" value="1"/>
</dbReference>
<dbReference type="STRING" id="1314674.A0A0D7BGZ3"/>
<evidence type="ECO:0000256" key="2">
    <source>
        <dbReference type="ARBA" id="ARBA00022723"/>
    </source>
</evidence>
<dbReference type="PANTHER" id="PTHR31845">
    <property type="entry name" value="FINGER DOMAIN PROTEIN, PUTATIVE-RELATED"/>
    <property type="match status" value="1"/>
</dbReference>
<dbReference type="InterPro" id="IPR007219">
    <property type="entry name" value="XnlR_reg_dom"/>
</dbReference>
<dbReference type="PANTHER" id="PTHR31845:SF19">
    <property type="entry name" value="TRANSCRIPTION FACTOR DOMAIN-CONTAINING PROTEIN"/>
    <property type="match status" value="1"/>
</dbReference>
<evidence type="ECO:0000256" key="1">
    <source>
        <dbReference type="ARBA" id="ARBA00004123"/>
    </source>
</evidence>
<feature type="region of interest" description="Disordered" evidence="7">
    <location>
        <begin position="277"/>
        <end position="325"/>
    </location>
</feature>
<dbReference type="GO" id="GO:0000981">
    <property type="term" value="F:DNA-binding transcription factor activity, RNA polymerase II-specific"/>
    <property type="evidence" value="ECO:0007669"/>
    <property type="project" value="InterPro"/>
</dbReference>
<keyword evidence="6" id="KW-0539">Nucleus</keyword>
<dbReference type="CDD" id="cd12148">
    <property type="entry name" value="fungal_TF_MHR"/>
    <property type="match status" value="1"/>
</dbReference>
<evidence type="ECO:0000256" key="7">
    <source>
        <dbReference type="SAM" id="MobiDB-lite"/>
    </source>
</evidence>
<proteinExistence type="predicted"/>
<dbReference type="InterPro" id="IPR001138">
    <property type="entry name" value="Zn2Cys6_DnaBD"/>
</dbReference>
<organism evidence="9 10">
    <name type="scientific">Cylindrobasidium torrendii FP15055 ss-10</name>
    <dbReference type="NCBI Taxonomy" id="1314674"/>
    <lineage>
        <taxon>Eukaryota</taxon>
        <taxon>Fungi</taxon>
        <taxon>Dikarya</taxon>
        <taxon>Basidiomycota</taxon>
        <taxon>Agaricomycotina</taxon>
        <taxon>Agaricomycetes</taxon>
        <taxon>Agaricomycetidae</taxon>
        <taxon>Agaricales</taxon>
        <taxon>Marasmiineae</taxon>
        <taxon>Physalacriaceae</taxon>
        <taxon>Cylindrobasidium</taxon>
    </lineage>
</organism>
<dbReference type="GO" id="GO:0008270">
    <property type="term" value="F:zinc ion binding"/>
    <property type="evidence" value="ECO:0007669"/>
    <property type="project" value="InterPro"/>
</dbReference>
<keyword evidence="3" id="KW-0805">Transcription regulation</keyword>
<dbReference type="SMART" id="SM00066">
    <property type="entry name" value="GAL4"/>
    <property type="match status" value="1"/>
</dbReference>
<evidence type="ECO:0000256" key="6">
    <source>
        <dbReference type="ARBA" id="ARBA00023242"/>
    </source>
</evidence>
<feature type="region of interest" description="Disordered" evidence="7">
    <location>
        <begin position="929"/>
        <end position="958"/>
    </location>
</feature>